<gene>
    <name evidence="1" type="ORF">AK812_SmicGene22446</name>
</gene>
<evidence type="ECO:0000313" key="1">
    <source>
        <dbReference type="EMBL" id="OLP95438.1"/>
    </source>
</evidence>
<proteinExistence type="predicted"/>
<dbReference type="OrthoDB" id="10582519at2759"/>
<name>A0A1Q9DJV2_SYMMI</name>
<organism evidence="1 2">
    <name type="scientific">Symbiodinium microadriaticum</name>
    <name type="common">Dinoflagellate</name>
    <name type="synonym">Zooxanthella microadriatica</name>
    <dbReference type="NCBI Taxonomy" id="2951"/>
    <lineage>
        <taxon>Eukaryota</taxon>
        <taxon>Sar</taxon>
        <taxon>Alveolata</taxon>
        <taxon>Dinophyceae</taxon>
        <taxon>Suessiales</taxon>
        <taxon>Symbiodiniaceae</taxon>
        <taxon>Symbiodinium</taxon>
    </lineage>
</organism>
<protein>
    <submittedName>
        <fullName evidence="1">Uncharacterized protein</fullName>
    </submittedName>
</protein>
<sequence>MTERRAKVRFLERGVDSQRGPRSSVHRLGEDLKRCGPVSGRSLHITSRSWEQRNGRCDTGAFATASGPDLQATQDPIAGAASLVAAAAGGWQVGTAAESASAVLVPSLRRAALVVAQCLKHRSLVVRGMEGRAMPLHELGAGVALLQWRGKRQYGRTFPVSQLLGIAAWRRVGLGARRGSTRRAGVVIK</sequence>
<reference evidence="1 2" key="1">
    <citation type="submission" date="2016-02" db="EMBL/GenBank/DDBJ databases">
        <title>Genome analysis of coral dinoflagellate symbionts highlights evolutionary adaptations to a symbiotic lifestyle.</title>
        <authorList>
            <person name="Aranda M."/>
            <person name="Li Y."/>
            <person name="Liew Y.J."/>
            <person name="Baumgarten S."/>
            <person name="Simakov O."/>
            <person name="Wilson M."/>
            <person name="Piel J."/>
            <person name="Ashoor H."/>
            <person name="Bougouffa S."/>
            <person name="Bajic V.B."/>
            <person name="Ryu T."/>
            <person name="Ravasi T."/>
            <person name="Bayer T."/>
            <person name="Micklem G."/>
            <person name="Kim H."/>
            <person name="Bhak J."/>
            <person name="Lajeunesse T.C."/>
            <person name="Voolstra C.R."/>
        </authorList>
    </citation>
    <scope>NUCLEOTIDE SEQUENCE [LARGE SCALE GENOMIC DNA]</scope>
    <source>
        <strain evidence="1 2">CCMP2467</strain>
    </source>
</reference>
<accession>A0A1Q9DJV2</accession>
<evidence type="ECO:0000313" key="2">
    <source>
        <dbReference type="Proteomes" id="UP000186817"/>
    </source>
</evidence>
<dbReference type="EMBL" id="LSRX01000502">
    <property type="protein sequence ID" value="OLP95438.1"/>
    <property type="molecule type" value="Genomic_DNA"/>
</dbReference>
<dbReference type="AlphaFoldDB" id="A0A1Q9DJV2"/>
<keyword evidence="2" id="KW-1185">Reference proteome</keyword>
<comment type="caution">
    <text evidence="1">The sequence shown here is derived from an EMBL/GenBank/DDBJ whole genome shotgun (WGS) entry which is preliminary data.</text>
</comment>
<dbReference type="Proteomes" id="UP000186817">
    <property type="component" value="Unassembled WGS sequence"/>
</dbReference>